<gene>
    <name evidence="1" type="ORF">M8006_00775</name>
</gene>
<sequence length="77" mass="8811">MKRSRYLRPAWEMPEIYLYRAPIDFRKQANGLALLVEQELGHNLERIATADTLEALEALLPWNVALSAVVKKVAQYG</sequence>
<protein>
    <recommendedName>
        <fullName evidence="3">Transposase</fullName>
    </recommendedName>
</protein>
<dbReference type="RefSeq" id="WP_250079552.1">
    <property type="nucleotide sequence ID" value="NZ_JAMJPJ010000001.1"/>
</dbReference>
<reference evidence="1" key="1">
    <citation type="submission" date="2022-05" db="EMBL/GenBank/DDBJ databases">
        <title>Halomonas geminus sp. nov. and Halomonas llamarensis sp. nov. isolated from high-altitude salars of the Atacama Desert.</title>
        <authorList>
            <person name="Hintersatz C."/>
            <person name="Rojas L.A."/>
            <person name="Wei T.-S."/>
            <person name="Kutschke S."/>
            <person name="Lehmann F."/>
            <person name="Jain R."/>
            <person name="Pollmann K."/>
        </authorList>
    </citation>
    <scope>NUCLEOTIDE SEQUENCE</scope>
    <source>
        <strain evidence="1">ATCHA</strain>
    </source>
</reference>
<accession>A0ABT0SL47</accession>
<evidence type="ECO:0000313" key="1">
    <source>
        <dbReference type="EMBL" id="MCL7928524.1"/>
    </source>
</evidence>
<keyword evidence="2" id="KW-1185">Reference proteome</keyword>
<comment type="caution">
    <text evidence="1">The sequence shown here is derived from an EMBL/GenBank/DDBJ whole genome shotgun (WGS) entry which is preliminary data.</text>
</comment>
<proteinExistence type="predicted"/>
<name>A0ABT0SL47_9GAMM</name>
<organism evidence="1 2">
    <name type="scientific">Halomonas llamarensis</name>
    <dbReference type="NCBI Taxonomy" id="2945104"/>
    <lineage>
        <taxon>Bacteria</taxon>
        <taxon>Pseudomonadati</taxon>
        <taxon>Pseudomonadota</taxon>
        <taxon>Gammaproteobacteria</taxon>
        <taxon>Oceanospirillales</taxon>
        <taxon>Halomonadaceae</taxon>
        <taxon>Halomonas</taxon>
    </lineage>
</organism>
<evidence type="ECO:0000313" key="2">
    <source>
        <dbReference type="Proteomes" id="UP001165308"/>
    </source>
</evidence>
<evidence type="ECO:0008006" key="3">
    <source>
        <dbReference type="Google" id="ProtNLM"/>
    </source>
</evidence>
<dbReference type="EMBL" id="JAMJPJ010000001">
    <property type="protein sequence ID" value="MCL7928524.1"/>
    <property type="molecule type" value="Genomic_DNA"/>
</dbReference>
<dbReference type="Proteomes" id="UP001165308">
    <property type="component" value="Unassembled WGS sequence"/>
</dbReference>